<dbReference type="Pfam" id="PF12937">
    <property type="entry name" value="F-box-like"/>
    <property type="match status" value="1"/>
</dbReference>
<evidence type="ECO:0000313" key="2">
    <source>
        <dbReference type="EMBL" id="PPR01273.1"/>
    </source>
</evidence>
<dbReference type="InParanoid" id="A0A409YE44"/>
<protein>
    <recommendedName>
        <fullName evidence="1">F-box domain-containing protein</fullName>
    </recommendedName>
</protein>
<dbReference type="SUPFAM" id="SSF81383">
    <property type="entry name" value="F-box domain"/>
    <property type="match status" value="1"/>
</dbReference>
<dbReference type="AlphaFoldDB" id="A0A409YE44"/>
<dbReference type="Proteomes" id="UP000284842">
    <property type="component" value="Unassembled WGS sequence"/>
</dbReference>
<organism evidence="2 3">
    <name type="scientific">Panaeolus cyanescens</name>
    <dbReference type="NCBI Taxonomy" id="181874"/>
    <lineage>
        <taxon>Eukaryota</taxon>
        <taxon>Fungi</taxon>
        <taxon>Dikarya</taxon>
        <taxon>Basidiomycota</taxon>
        <taxon>Agaricomycotina</taxon>
        <taxon>Agaricomycetes</taxon>
        <taxon>Agaricomycetidae</taxon>
        <taxon>Agaricales</taxon>
        <taxon>Agaricineae</taxon>
        <taxon>Galeropsidaceae</taxon>
        <taxon>Panaeolus</taxon>
    </lineage>
</organism>
<dbReference type="EMBL" id="NHTK01001262">
    <property type="protein sequence ID" value="PPR01273.1"/>
    <property type="molecule type" value="Genomic_DNA"/>
</dbReference>
<gene>
    <name evidence="2" type="ORF">CVT24_006036</name>
</gene>
<keyword evidence="3" id="KW-1185">Reference proteome</keyword>
<dbReference type="PROSITE" id="PS50181">
    <property type="entry name" value="FBOX"/>
    <property type="match status" value="1"/>
</dbReference>
<dbReference type="SMART" id="SM00256">
    <property type="entry name" value="FBOX"/>
    <property type="match status" value="1"/>
</dbReference>
<dbReference type="Gene3D" id="1.20.1280.50">
    <property type="match status" value="1"/>
</dbReference>
<comment type="caution">
    <text evidence="2">The sequence shown here is derived from an EMBL/GenBank/DDBJ whole genome shotgun (WGS) entry which is preliminary data.</text>
</comment>
<accession>A0A409YE44</accession>
<dbReference type="OrthoDB" id="3068592at2759"/>
<feature type="domain" description="F-box" evidence="1">
    <location>
        <begin position="16"/>
        <end position="62"/>
    </location>
</feature>
<reference evidence="2 3" key="1">
    <citation type="journal article" date="2018" name="Evol. Lett.">
        <title>Horizontal gene cluster transfer increased hallucinogenic mushroom diversity.</title>
        <authorList>
            <person name="Reynolds H.T."/>
            <person name="Vijayakumar V."/>
            <person name="Gluck-Thaler E."/>
            <person name="Korotkin H.B."/>
            <person name="Matheny P.B."/>
            <person name="Slot J.C."/>
        </authorList>
    </citation>
    <scope>NUCLEOTIDE SEQUENCE [LARGE SCALE GENOMIC DNA]</scope>
    <source>
        <strain evidence="2 3">2629</strain>
    </source>
</reference>
<dbReference type="InterPro" id="IPR036047">
    <property type="entry name" value="F-box-like_dom_sf"/>
</dbReference>
<proteinExistence type="predicted"/>
<evidence type="ECO:0000313" key="3">
    <source>
        <dbReference type="Proteomes" id="UP000284842"/>
    </source>
</evidence>
<name>A0A409YE44_9AGAR</name>
<sequence length="486" mass="56468">MCTSPTTTKDHHIPAQPSLNGVSLDILLEIMSYLEWHELLVLRKVCTGLNRASRERVLWRNLITSSPSRFTLTKRIQRCSSQELEDAFLRVQRAQHNWTNPRFITPHVRPRPGLGNIHSCRNNYVLLPGGRWLLKLEWQRTFTVFYADLNSGETNTWRTLIHLQSETNPASFLYRTRMSQLLDIDQSSECLAFNFLTLTDMPGEETKEFLPTRFDVWRCTSEYDTDDCEIGLQASLLSSFQETHAELNSFKASLTGDFVTYEVIYDSYFRQVVVDWKLANGQIERLPRYVFPQQYEDDEQTWFLLPRNRLFRLTSFQWDVFSWDQMLPSTDASGFDLSGLEATDSGLVASCTSPSASGRYDHIFVRNDTVHIINVLLDQTTRFYFQLPISDSPSPLTVTSAVLYGSLSESTFFDFSENRALFRYSSNRFSFVKYHRDHEEKEDSSIETFNWEHDMPFHAVSDVAFDDISSRCLFTSPDDQHYTVDL</sequence>
<dbReference type="InterPro" id="IPR001810">
    <property type="entry name" value="F-box_dom"/>
</dbReference>
<evidence type="ECO:0000259" key="1">
    <source>
        <dbReference type="PROSITE" id="PS50181"/>
    </source>
</evidence>